<comment type="caution">
    <text evidence="2">The sequence shown here is derived from an EMBL/GenBank/DDBJ whole genome shotgun (WGS) entry which is preliminary data.</text>
</comment>
<feature type="compositionally biased region" description="Basic residues" evidence="1">
    <location>
        <begin position="87"/>
        <end position="97"/>
    </location>
</feature>
<dbReference type="EMBL" id="VSSQ01074886">
    <property type="protein sequence ID" value="MPN25642.1"/>
    <property type="molecule type" value="Genomic_DNA"/>
</dbReference>
<organism evidence="2">
    <name type="scientific">bioreactor metagenome</name>
    <dbReference type="NCBI Taxonomy" id="1076179"/>
    <lineage>
        <taxon>unclassified sequences</taxon>
        <taxon>metagenomes</taxon>
        <taxon>ecological metagenomes</taxon>
    </lineage>
</organism>
<gene>
    <name evidence="2" type="ORF">SDC9_173054</name>
</gene>
<sequence>MADLGLGGIDLGIDVAVVHPLDGLHMDALPHRAGTGIDRDVGRLRRRLTAVARRIGVHHVMFGRQQAHLRCRDATDSDAENSCTHHVTSRRLTAKLP</sequence>
<evidence type="ECO:0000256" key="1">
    <source>
        <dbReference type="SAM" id="MobiDB-lite"/>
    </source>
</evidence>
<reference evidence="2" key="1">
    <citation type="submission" date="2019-08" db="EMBL/GenBank/DDBJ databases">
        <authorList>
            <person name="Kucharzyk K."/>
            <person name="Murdoch R.W."/>
            <person name="Higgins S."/>
            <person name="Loffler F."/>
        </authorList>
    </citation>
    <scope>NUCLEOTIDE SEQUENCE</scope>
</reference>
<feature type="region of interest" description="Disordered" evidence="1">
    <location>
        <begin position="77"/>
        <end position="97"/>
    </location>
</feature>
<protein>
    <submittedName>
        <fullName evidence="2">Uncharacterized protein</fullName>
    </submittedName>
</protein>
<name>A0A645GI33_9ZZZZ</name>
<dbReference type="AlphaFoldDB" id="A0A645GI33"/>
<accession>A0A645GI33</accession>
<evidence type="ECO:0000313" key="2">
    <source>
        <dbReference type="EMBL" id="MPN25642.1"/>
    </source>
</evidence>
<proteinExistence type="predicted"/>